<dbReference type="PROSITE" id="PS51257">
    <property type="entry name" value="PROKAR_LIPOPROTEIN"/>
    <property type="match status" value="1"/>
</dbReference>
<keyword evidence="1" id="KW-0732">Signal</keyword>
<dbReference type="HOGENOM" id="CLU_1394633_0_0_10"/>
<evidence type="ECO:0000313" key="2">
    <source>
        <dbReference type="EMBL" id="AEE54422.1"/>
    </source>
</evidence>
<dbReference type="RefSeq" id="WP_013768939.1">
    <property type="nucleotide sequence ID" value="NC_015511.1"/>
</dbReference>
<dbReference type="EMBL" id="CP002692">
    <property type="protein sequence ID" value="AEE54422.1"/>
    <property type="molecule type" value="Genomic_DNA"/>
</dbReference>
<reference key="2">
    <citation type="submission" date="2011-04" db="EMBL/GenBank/DDBJ databases">
        <title>Complete sequence of plasmid 1 of Haliscomenobacter hydrossis DSM 1100.</title>
        <authorList>
            <consortium name="US DOE Joint Genome Institute (JGI-PGF)"/>
            <person name="Lucas S."/>
            <person name="Han J."/>
            <person name="Lapidus A."/>
            <person name="Bruce D."/>
            <person name="Goodwin L."/>
            <person name="Pitluck S."/>
            <person name="Peters L."/>
            <person name="Kyrpides N."/>
            <person name="Mavromatis K."/>
            <person name="Ivanova N."/>
            <person name="Ovchinnikova G."/>
            <person name="Pagani I."/>
            <person name="Daligault H."/>
            <person name="Detter J.C."/>
            <person name="Han C."/>
            <person name="Land M."/>
            <person name="Hauser L."/>
            <person name="Markowitz V."/>
            <person name="Cheng J.-F."/>
            <person name="Hugenholtz P."/>
            <person name="Woyke T."/>
            <person name="Wu D."/>
            <person name="Verbarg S."/>
            <person name="Frueling A."/>
            <person name="Brambilla E."/>
            <person name="Klenk H.-P."/>
            <person name="Eisen J.A."/>
        </authorList>
    </citation>
    <scope>NUCLEOTIDE SEQUENCE</scope>
    <source>
        <strain>DSM 1100</strain>
    </source>
</reference>
<dbReference type="Proteomes" id="UP000008461">
    <property type="component" value="Plasmid pHALHY01"/>
</dbReference>
<feature type="signal peptide" evidence="1">
    <location>
        <begin position="1"/>
        <end position="20"/>
    </location>
</feature>
<sequence length="195" mass="21863">MKTKLFTILFFVTACTPATFDTTLNTAAAAQEQSFSDCKASLYQPPQRIINGQMDCPNPCLYTHEGTINFAKNEVLLNCRKYPLHTPNLTVCIDSTRSQKHDGSPNKQILIVTKNFAAWCQDEAFRFYQQETGAKPCSVMHVEEGDPSYGSVGYLILQMEDSFWACFDPAKPFVFRIMAKKPLKMNGGTLGQQPL</sequence>
<keyword evidence="2" id="KW-0614">Plasmid</keyword>
<accession>F4L7R4</accession>
<gene>
    <name evidence="2" type="ordered locus">Halhy_6606</name>
</gene>
<evidence type="ECO:0000313" key="3">
    <source>
        <dbReference type="Proteomes" id="UP000008461"/>
    </source>
</evidence>
<feature type="chain" id="PRO_5003310790" description="Lipoprotein" evidence="1">
    <location>
        <begin position="21"/>
        <end position="195"/>
    </location>
</feature>
<proteinExistence type="predicted"/>
<dbReference type="KEGG" id="hhy:Halhy_6606"/>
<evidence type="ECO:0000256" key="1">
    <source>
        <dbReference type="SAM" id="SignalP"/>
    </source>
</evidence>
<dbReference type="AlphaFoldDB" id="F4L7R4"/>
<geneLocation type="plasmid" evidence="2 3">
    <name>pHALHY01</name>
</geneLocation>
<reference evidence="2 3" key="1">
    <citation type="journal article" date="2011" name="Stand. Genomic Sci.">
        <title>Complete genome sequence of Haliscomenobacter hydrossis type strain (O).</title>
        <authorList>
            <consortium name="US DOE Joint Genome Institute (JGI-PGF)"/>
            <person name="Daligault H."/>
            <person name="Lapidus A."/>
            <person name="Zeytun A."/>
            <person name="Nolan M."/>
            <person name="Lucas S."/>
            <person name="Del Rio T.G."/>
            <person name="Tice H."/>
            <person name="Cheng J.F."/>
            <person name="Tapia R."/>
            <person name="Han C."/>
            <person name="Goodwin L."/>
            <person name="Pitluck S."/>
            <person name="Liolios K."/>
            <person name="Pagani I."/>
            <person name="Ivanova N."/>
            <person name="Huntemann M."/>
            <person name="Mavromatis K."/>
            <person name="Mikhailova N."/>
            <person name="Pati A."/>
            <person name="Chen A."/>
            <person name="Palaniappan K."/>
            <person name="Land M."/>
            <person name="Hauser L."/>
            <person name="Brambilla E.M."/>
            <person name="Rohde M."/>
            <person name="Verbarg S."/>
            <person name="Goker M."/>
            <person name="Bristow J."/>
            <person name="Eisen J.A."/>
            <person name="Markowitz V."/>
            <person name="Hugenholtz P."/>
            <person name="Kyrpides N.C."/>
            <person name="Klenk H.P."/>
            <person name="Woyke T."/>
        </authorList>
    </citation>
    <scope>NUCLEOTIDE SEQUENCE [LARGE SCALE GENOMIC DNA]</scope>
    <source>
        <strain evidence="3">ATCC 27775 / DSM 1100 / LMG 10767 / O</strain>
        <plasmid evidence="3">Plasmid pHALHY01</plasmid>
    </source>
</reference>
<organism evidence="2 3">
    <name type="scientific">Haliscomenobacter hydrossis (strain ATCC 27775 / DSM 1100 / LMG 10767 / O)</name>
    <dbReference type="NCBI Taxonomy" id="760192"/>
    <lineage>
        <taxon>Bacteria</taxon>
        <taxon>Pseudomonadati</taxon>
        <taxon>Bacteroidota</taxon>
        <taxon>Saprospiria</taxon>
        <taxon>Saprospirales</taxon>
        <taxon>Haliscomenobacteraceae</taxon>
        <taxon>Haliscomenobacter</taxon>
    </lineage>
</organism>
<evidence type="ECO:0008006" key="4">
    <source>
        <dbReference type="Google" id="ProtNLM"/>
    </source>
</evidence>
<keyword evidence="3" id="KW-1185">Reference proteome</keyword>
<protein>
    <recommendedName>
        <fullName evidence="4">Lipoprotein</fullName>
    </recommendedName>
</protein>
<name>F4L7R4_HALH1</name>